<dbReference type="STRING" id="28181.BEN30_00550"/>
<dbReference type="GO" id="GO:0006633">
    <property type="term" value="P:fatty acid biosynthetic process"/>
    <property type="evidence" value="ECO:0007669"/>
    <property type="project" value="UniProtKB-UniRule"/>
</dbReference>
<comment type="subcellular location">
    <subcellularLocation>
        <location evidence="10">Cytoplasm</location>
    </subcellularLocation>
    <text evidence="10">Associated with the membrane possibly through PlsY.</text>
</comment>
<keyword evidence="7 10" id="KW-1208">Phospholipid metabolism</keyword>
<dbReference type="Proteomes" id="UP000095347">
    <property type="component" value="Unassembled WGS sequence"/>
</dbReference>
<evidence type="ECO:0000256" key="5">
    <source>
        <dbReference type="ARBA" id="ARBA00023098"/>
    </source>
</evidence>
<evidence type="ECO:0000256" key="6">
    <source>
        <dbReference type="ARBA" id="ARBA00023209"/>
    </source>
</evidence>
<keyword evidence="4 10" id="KW-0808">Transferase</keyword>
<dbReference type="GO" id="GO:0043811">
    <property type="term" value="F:phosphate:acyl-[acyl carrier protein] acyltransferase activity"/>
    <property type="evidence" value="ECO:0007669"/>
    <property type="project" value="UniProtKB-UniRule"/>
</dbReference>
<dbReference type="RefSeq" id="WP_069959122.1">
    <property type="nucleotide sequence ID" value="NZ_MCGG01000067.1"/>
</dbReference>
<evidence type="ECO:0000256" key="7">
    <source>
        <dbReference type="ARBA" id="ARBA00023264"/>
    </source>
</evidence>
<keyword evidence="5 10" id="KW-0443">Lipid metabolism</keyword>
<dbReference type="PANTHER" id="PTHR30100:SF1">
    <property type="entry name" value="PHOSPHATE ACYLTRANSFERASE"/>
    <property type="match status" value="1"/>
</dbReference>
<dbReference type="InterPro" id="IPR003664">
    <property type="entry name" value="FA_synthesis"/>
</dbReference>
<proteinExistence type="inferred from homology"/>
<comment type="function">
    <text evidence="10">Catalyzes the reversible formation of acyl-phosphate (acyl-PO(4)) from acyl-[acyl-carrier-protein] (acyl-ACP). This enzyme utilizes acyl-ACP as fatty acyl donor, but not acyl-CoA.</text>
</comment>
<sequence>MPQTITLSIDAMGGDNAPNMVVEGMDLALRDLPNVRFIVFGRSEQLVPLLEKHKRLSARIDLRHCDDVVSSEEKPGVALRSGRKSSMRKAIDAVGTHEADGVVSAGNTGALMAMAKFVLKTLPGIDRPAIASLLPNMKGESVMLDLGANIQCDAENLVQFAVMGEVYARNVLHIDKPSIGILNVGTEVLKGNDSVKQAAAILSETKLPIDFYGFVEGDDIGKGTVDVIVTDGFTGNVALKTVEGTAKLFAGALKQELMKSTLGKIGAFIAKPAIDSFRNRFDPRRYNGAMFLGLGGICIKSHGGTDGLGFCYAIKAAHELVTDQLNEGIKEDYARFSSEHHSMSLTTPED</sequence>
<organism evidence="11 12">
    <name type="scientific">Magnetovibrio blakemorei</name>
    <dbReference type="NCBI Taxonomy" id="28181"/>
    <lineage>
        <taxon>Bacteria</taxon>
        <taxon>Pseudomonadati</taxon>
        <taxon>Pseudomonadota</taxon>
        <taxon>Alphaproteobacteria</taxon>
        <taxon>Rhodospirillales</taxon>
        <taxon>Magnetovibrionaceae</taxon>
        <taxon>Magnetovibrio</taxon>
    </lineage>
</organism>
<dbReference type="GO" id="GO:0008654">
    <property type="term" value="P:phospholipid biosynthetic process"/>
    <property type="evidence" value="ECO:0007669"/>
    <property type="project" value="UniProtKB-KW"/>
</dbReference>
<evidence type="ECO:0000313" key="11">
    <source>
        <dbReference type="EMBL" id="OEJ64620.1"/>
    </source>
</evidence>
<keyword evidence="12" id="KW-1185">Reference proteome</keyword>
<comment type="caution">
    <text evidence="11">The sequence shown here is derived from an EMBL/GenBank/DDBJ whole genome shotgun (WGS) entry which is preliminary data.</text>
</comment>
<keyword evidence="11" id="KW-0012">Acyltransferase</keyword>
<dbReference type="HAMAP" id="MF_00019">
    <property type="entry name" value="PlsX"/>
    <property type="match status" value="1"/>
</dbReference>
<accession>A0A1E5Q455</accession>
<dbReference type="AlphaFoldDB" id="A0A1E5Q455"/>
<keyword evidence="2 10" id="KW-0963">Cytoplasm</keyword>
<evidence type="ECO:0000256" key="2">
    <source>
        <dbReference type="ARBA" id="ARBA00022490"/>
    </source>
</evidence>
<keyword evidence="6 10" id="KW-0594">Phospholipid biosynthesis</keyword>
<dbReference type="OrthoDB" id="9806408at2"/>
<protein>
    <recommendedName>
        <fullName evidence="8 10">Phosphate acyltransferase</fullName>
        <ecNumber evidence="8 10">2.3.1.274</ecNumber>
    </recommendedName>
    <alternativeName>
        <fullName evidence="10">Acyl-ACP phosphotransacylase</fullName>
    </alternativeName>
    <alternativeName>
        <fullName evidence="10">Acyl-[acyl-carrier-protein]--phosphate acyltransferase</fullName>
    </alternativeName>
    <alternativeName>
        <fullName evidence="10">Phosphate-acyl-ACP acyltransferase</fullName>
    </alternativeName>
</protein>
<evidence type="ECO:0000256" key="1">
    <source>
        <dbReference type="ARBA" id="ARBA00001232"/>
    </source>
</evidence>
<dbReference type="SUPFAM" id="SSF53659">
    <property type="entry name" value="Isocitrate/Isopropylmalate dehydrogenase-like"/>
    <property type="match status" value="1"/>
</dbReference>
<evidence type="ECO:0000256" key="10">
    <source>
        <dbReference type="HAMAP-Rule" id="MF_00019"/>
    </source>
</evidence>
<dbReference type="NCBIfam" id="TIGR00182">
    <property type="entry name" value="plsX"/>
    <property type="match status" value="1"/>
</dbReference>
<evidence type="ECO:0000256" key="9">
    <source>
        <dbReference type="ARBA" id="ARBA00046608"/>
    </source>
</evidence>
<dbReference type="GO" id="GO:0005737">
    <property type="term" value="C:cytoplasm"/>
    <property type="evidence" value="ECO:0007669"/>
    <property type="project" value="UniProtKB-SubCell"/>
</dbReference>
<dbReference type="Gene3D" id="3.40.718.10">
    <property type="entry name" value="Isopropylmalate Dehydrogenase"/>
    <property type="match status" value="1"/>
</dbReference>
<name>A0A1E5Q455_9PROT</name>
<evidence type="ECO:0000256" key="8">
    <source>
        <dbReference type="ARBA" id="ARBA00024069"/>
    </source>
</evidence>
<gene>
    <name evidence="10" type="primary">plsX</name>
    <name evidence="11" type="ORF">BEN30_00550</name>
</gene>
<reference evidence="12" key="1">
    <citation type="submission" date="2016-07" db="EMBL/GenBank/DDBJ databases">
        <authorList>
            <person name="Florea S."/>
            <person name="Webb J.S."/>
            <person name="Jaromczyk J."/>
            <person name="Schardl C.L."/>
        </authorList>
    </citation>
    <scope>NUCLEOTIDE SEQUENCE [LARGE SCALE GENOMIC DNA]</scope>
    <source>
        <strain evidence="12">MV-1</strain>
    </source>
</reference>
<dbReference type="EC" id="2.3.1.274" evidence="8 10"/>
<comment type="similarity">
    <text evidence="10">Belongs to the PlsX family.</text>
</comment>
<evidence type="ECO:0000256" key="3">
    <source>
        <dbReference type="ARBA" id="ARBA00022516"/>
    </source>
</evidence>
<evidence type="ECO:0000313" key="12">
    <source>
        <dbReference type="Proteomes" id="UP000095347"/>
    </source>
</evidence>
<keyword evidence="3 10" id="KW-0444">Lipid biosynthesis</keyword>
<comment type="pathway">
    <text evidence="10">Lipid metabolism; phospholipid metabolism.</text>
</comment>
<comment type="catalytic activity">
    <reaction evidence="1 10">
        <text>a fatty acyl-[ACP] + phosphate = an acyl phosphate + holo-[ACP]</text>
        <dbReference type="Rhea" id="RHEA:42292"/>
        <dbReference type="Rhea" id="RHEA-COMP:9685"/>
        <dbReference type="Rhea" id="RHEA-COMP:14125"/>
        <dbReference type="ChEBI" id="CHEBI:43474"/>
        <dbReference type="ChEBI" id="CHEBI:59918"/>
        <dbReference type="ChEBI" id="CHEBI:64479"/>
        <dbReference type="ChEBI" id="CHEBI:138651"/>
        <dbReference type="EC" id="2.3.1.274"/>
    </reaction>
</comment>
<dbReference type="UniPathway" id="UPA00085"/>
<evidence type="ECO:0000256" key="4">
    <source>
        <dbReference type="ARBA" id="ARBA00022679"/>
    </source>
</evidence>
<comment type="subunit">
    <text evidence="9 10">Homodimer. Probably interacts with PlsY.</text>
</comment>
<dbReference type="EMBL" id="MCGG01000067">
    <property type="protein sequence ID" value="OEJ64620.1"/>
    <property type="molecule type" value="Genomic_DNA"/>
</dbReference>
<dbReference type="Pfam" id="PF02504">
    <property type="entry name" value="FA_synthesis"/>
    <property type="match status" value="1"/>
</dbReference>
<dbReference type="InterPro" id="IPR012281">
    <property type="entry name" value="Phospholipid_synth_PlsX-like"/>
</dbReference>
<dbReference type="PANTHER" id="PTHR30100">
    <property type="entry name" value="FATTY ACID/PHOSPHOLIPID SYNTHESIS PROTEIN PLSX"/>
    <property type="match status" value="1"/>
</dbReference>
<dbReference type="PIRSF" id="PIRSF002465">
    <property type="entry name" value="Phsphlp_syn_PlsX"/>
    <property type="match status" value="1"/>
</dbReference>